<evidence type="ECO:0000256" key="2">
    <source>
        <dbReference type="ARBA" id="ARBA00022475"/>
    </source>
</evidence>
<evidence type="ECO:0000256" key="4">
    <source>
        <dbReference type="ARBA" id="ARBA00022989"/>
    </source>
</evidence>
<feature type="compositionally biased region" description="Basic residues" evidence="6">
    <location>
        <begin position="329"/>
        <end position="338"/>
    </location>
</feature>
<protein>
    <recommendedName>
        <fullName evidence="10">ABC transporter permease</fullName>
    </recommendedName>
</protein>
<proteinExistence type="predicted"/>
<dbReference type="Proteomes" id="UP000187185">
    <property type="component" value="Chromosome"/>
</dbReference>
<dbReference type="Pfam" id="PF02653">
    <property type="entry name" value="BPD_transp_2"/>
    <property type="match status" value="1"/>
</dbReference>
<keyword evidence="9" id="KW-1185">Reference proteome</keyword>
<evidence type="ECO:0000256" key="1">
    <source>
        <dbReference type="ARBA" id="ARBA00004651"/>
    </source>
</evidence>
<evidence type="ECO:0000256" key="5">
    <source>
        <dbReference type="ARBA" id="ARBA00023136"/>
    </source>
</evidence>
<sequence>MVTTDSDARASKWSMRSLMAGQSIWIGLIFVALVILFTVISGDAFASLPNARNILAGVAIMIIISLGQMMVILTAGIDLSIGGVLVFSGVVAAMTMNAFAGSIAGILLGLLAAIVSGAVWGLINGFLVTKARIPPIIATLGTLGMSMGLALVLTSGIDLRAPLPLVEGLGSSTVLGFIPWIAIIALALAGVVALVLSQTVFGRHTYAIGASAPAAERAGISVTRHLITVYAVAGLLVGIASFVSLARFGTTTLSGHAEDALKAITAVVLGGTSLFGGIGVVRGVVLGAFIPVILLNGFVIAGVQAYWQQFAIGLVLVVAVYIDRRRHATTGPRRRTKKQQSSPTPIDTHQGR</sequence>
<keyword evidence="2" id="KW-1003">Cell membrane</keyword>
<dbReference type="EMBL" id="CP018762">
    <property type="protein sequence ID" value="APZ35384.1"/>
    <property type="molecule type" value="Genomic_DNA"/>
</dbReference>
<evidence type="ECO:0000313" key="9">
    <source>
        <dbReference type="Proteomes" id="UP000187185"/>
    </source>
</evidence>
<dbReference type="PANTHER" id="PTHR32196:SF72">
    <property type="entry name" value="RIBOSE IMPORT PERMEASE PROTEIN RBSC"/>
    <property type="match status" value="1"/>
</dbReference>
<evidence type="ECO:0008006" key="10">
    <source>
        <dbReference type="Google" id="ProtNLM"/>
    </source>
</evidence>
<dbReference type="GO" id="GO:0022857">
    <property type="term" value="F:transmembrane transporter activity"/>
    <property type="evidence" value="ECO:0007669"/>
    <property type="project" value="InterPro"/>
</dbReference>
<feature type="transmembrane region" description="Helical" evidence="7">
    <location>
        <begin position="80"/>
        <end position="100"/>
    </location>
</feature>
<evidence type="ECO:0000256" key="6">
    <source>
        <dbReference type="SAM" id="MobiDB-lite"/>
    </source>
</evidence>
<feature type="transmembrane region" description="Helical" evidence="7">
    <location>
        <begin position="24"/>
        <end position="48"/>
    </location>
</feature>
<evidence type="ECO:0000313" key="8">
    <source>
        <dbReference type="EMBL" id="APZ35384.1"/>
    </source>
</evidence>
<feature type="transmembrane region" description="Helical" evidence="7">
    <location>
        <begin position="136"/>
        <end position="157"/>
    </location>
</feature>
<comment type="subcellular location">
    <subcellularLocation>
        <location evidence="1">Cell membrane</location>
        <topology evidence="1">Multi-pass membrane protein</topology>
    </subcellularLocation>
</comment>
<gene>
    <name evidence="8" type="ORF">BOH66_14870</name>
</gene>
<name>A0A1P8UB96_9MICO</name>
<organism evidence="8 9">
    <name type="scientific">Microbacterium aurum</name>
    <dbReference type="NCBI Taxonomy" id="36805"/>
    <lineage>
        <taxon>Bacteria</taxon>
        <taxon>Bacillati</taxon>
        <taxon>Actinomycetota</taxon>
        <taxon>Actinomycetes</taxon>
        <taxon>Micrococcales</taxon>
        <taxon>Microbacteriaceae</taxon>
        <taxon>Microbacterium</taxon>
    </lineage>
</organism>
<feature type="transmembrane region" description="Helical" evidence="7">
    <location>
        <begin position="177"/>
        <end position="196"/>
    </location>
</feature>
<reference evidence="8 9" key="1">
    <citation type="submission" date="2016-12" db="EMBL/GenBank/DDBJ databases">
        <title>Complete genome sequence of Microbacterium aurum KACC 15219.</title>
        <authorList>
            <person name="Jung Y."/>
            <person name="Shin J.-H."/>
            <person name="Lee Y.-J."/>
            <person name="Yi H."/>
            <person name="Bahn Y.-S."/>
            <person name="Kim J.F."/>
            <person name="Lee D.-W."/>
        </authorList>
    </citation>
    <scope>NUCLEOTIDE SEQUENCE [LARGE SCALE GENOMIC DNA]</scope>
    <source>
        <strain evidence="8 9">KACC 15219</strain>
    </source>
</reference>
<feature type="transmembrane region" description="Helical" evidence="7">
    <location>
        <begin position="106"/>
        <end position="129"/>
    </location>
</feature>
<evidence type="ECO:0000256" key="7">
    <source>
        <dbReference type="SAM" id="Phobius"/>
    </source>
</evidence>
<dbReference type="KEGG" id="maur:BOH66_14870"/>
<feature type="transmembrane region" description="Helical" evidence="7">
    <location>
        <begin position="227"/>
        <end position="248"/>
    </location>
</feature>
<feature type="transmembrane region" description="Helical" evidence="7">
    <location>
        <begin position="283"/>
        <end position="300"/>
    </location>
</feature>
<evidence type="ECO:0000256" key="3">
    <source>
        <dbReference type="ARBA" id="ARBA00022692"/>
    </source>
</evidence>
<feature type="compositionally biased region" description="Polar residues" evidence="6">
    <location>
        <begin position="339"/>
        <end position="352"/>
    </location>
</feature>
<dbReference type="PANTHER" id="PTHR32196">
    <property type="entry name" value="ABC TRANSPORTER PERMEASE PROTEIN YPHD-RELATED-RELATED"/>
    <property type="match status" value="1"/>
</dbReference>
<feature type="region of interest" description="Disordered" evidence="6">
    <location>
        <begin position="329"/>
        <end position="352"/>
    </location>
</feature>
<feature type="transmembrane region" description="Helical" evidence="7">
    <location>
        <begin position="54"/>
        <end position="73"/>
    </location>
</feature>
<dbReference type="CDD" id="cd06579">
    <property type="entry name" value="TM_PBP1_transp_AraH_like"/>
    <property type="match status" value="1"/>
</dbReference>
<dbReference type="AlphaFoldDB" id="A0A1P8UB96"/>
<keyword evidence="3 7" id="KW-0812">Transmembrane</keyword>
<feature type="transmembrane region" description="Helical" evidence="7">
    <location>
        <begin position="260"/>
        <end position="278"/>
    </location>
</feature>
<feature type="transmembrane region" description="Helical" evidence="7">
    <location>
        <begin position="306"/>
        <end position="324"/>
    </location>
</feature>
<dbReference type="STRING" id="36805.BOH66_14870"/>
<dbReference type="InterPro" id="IPR001851">
    <property type="entry name" value="ABC_transp_permease"/>
</dbReference>
<keyword evidence="4 7" id="KW-1133">Transmembrane helix</keyword>
<keyword evidence="5 7" id="KW-0472">Membrane</keyword>
<accession>A0A1P8UB96</accession>
<dbReference type="GO" id="GO:0005886">
    <property type="term" value="C:plasma membrane"/>
    <property type="evidence" value="ECO:0007669"/>
    <property type="project" value="UniProtKB-SubCell"/>
</dbReference>